<protein>
    <submittedName>
        <fullName evidence="1">Host nuclease inhibitor protein</fullName>
    </submittedName>
</protein>
<proteinExistence type="predicted"/>
<gene>
    <name evidence="1" type="ORF">Possum_00079</name>
</gene>
<evidence type="ECO:0000313" key="2">
    <source>
        <dbReference type="Proteomes" id="UP000594462"/>
    </source>
</evidence>
<organism evidence="1 2">
    <name type="scientific">Pectobacterium phage Possum</name>
    <dbReference type="NCBI Taxonomy" id="2686301"/>
    <lineage>
        <taxon>Viruses</taxon>
        <taxon>Duplodnaviria</taxon>
        <taxon>Heunggongvirae</taxon>
        <taxon>Uroviricota</taxon>
        <taxon>Caudoviricetes</taxon>
        <taxon>Schitoviridae</taxon>
        <taxon>Cbunavirus</taxon>
        <taxon>Cbunavirus possum</taxon>
    </lineage>
</organism>
<dbReference type="Proteomes" id="UP000594462">
    <property type="component" value="Segment"/>
</dbReference>
<keyword evidence="2" id="KW-1185">Reference proteome</keyword>
<name>A0A7T0LVR2_9CAUD</name>
<sequence>MKNNPLYAIHGVKQQPGFPDNYMTCPDEEAVFFTIYFLNPEGQEEAMGDYPSREAAEAALQHYVDLRVNGDTEADPAGKQLPPLPVENLQQFAQLITDWHQDGQKQIALARNPPKEVNIKAFIHGKERSLTPSERQAFVAGVQVAGEIFAKLPFQLVASEASAEESEQADG</sequence>
<dbReference type="EMBL" id="MN812687">
    <property type="protein sequence ID" value="QPL10920.1"/>
    <property type="molecule type" value="Genomic_DNA"/>
</dbReference>
<evidence type="ECO:0000313" key="1">
    <source>
        <dbReference type="EMBL" id="QPL10920.1"/>
    </source>
</evidence>
<reference evidence="1 2" key="1">
    <citation type="submission" date="2019-12" db="EMBL/GenBank/DDBJ databases">
        <authorList>
            <person name="Shneider M.M."/>
            <person name="Evseev P.V."/>
            <person name="Lukianova A.A."/>
            <person name="Kabilov M.R."/>
            <person name="Miroshnikov K.A."/>
        </authorList>
    </citation>
    <scope>NUCLEOTIDE SEQUENCE [LARGE SCALE GENOMIC DNA]</scope>
</reference>
<accession>A0A7T0LVR2</accession>